<gene>
    <name evidence="2" type="ORF">ENJ42_02600</name>
</gene>
<protein>
    <recommendedName>
        <fullName evidence="3">DUF11 domain-containing protein</fullName>
    </recommendedName>
</protein>
<dbReference type="EMBL" id="DRMJ01000126">
    <property type="protein sequence ID" value="HHL42483.1"/>
    <property type="molecule type" value="Genomic_DNA"/>
</dbReference>
<organism evidence="2">
    <name type="scientific">Hellea balneolensis</name>
    <dbReference type="NCBI Taxonomy" id="287478"/>
    <lineage>
        <taxon>Bacteria</taxon>
        <taxon>Pseudomonadati</taxon>
        <taxon>Pseudomonadota</taxon>
        <taxon>Alphaproteobacteria</taxon>
        <taxon>Maricaulales</taxon>
        <taxon>Robiginitomaculaceae</taxon>
        <taxon>Hellea</taxon>
    </lineage>
</organism>
<dbReference type="Proteomes" id="UP000885830">
    <property type="component" value="Unassembled WGS sequence"/>
</dbReference>
<name>A0A7C5R042_9PROT</name>
<evidence type="ECO:0008006" key="3">
    <source>
        <dbReference type="Google" id="ProtNLM"/>
    </source>
</evidence>
<feature type="chain" id="PRO_5027773509" description="DUF11 domain-containing protein" evidence="1">
    <location>
        <begin position="22"/>
        <end position="157"/>
    </location>
</feature>
<evidence type="ECO:0000256" key="1">
    <source>
        <dbReference type="SAM" id="SignalP"/>
    </source>
</evidence>
<reference evidence="2" key="1">
    <citation type="journal article" date="2020" name="mSystems">
        <title>Genome- and Community-Level Interaction Insights into Carbon Utilization and Element Cycling Functions of Hydrothermarchaeota in Hydrothermal Sediment.</title>
        <authorList>
            <person name="Zhou Z."/>
            <person name="Liu Y."/>
            <person name="Xu W."/>
            <person name="Pan J."/>
            <person name="Luo Z.H."/>
            <person name="Li M."/>
        </authorList>
    </citation>
    <scope>NUCLEOTIDE SEQUENCE [LARGE SCALE GENOMIC DNA]</scope>
    <source>
        <strain evidence="2">HyVt-485</strain>
    </source>
</reference>
<comment type="caution">
    <text evidence="2">The sequence shown here is derived from an EMBL/GenBank/DDBJ whole genome shotgun (WGS) entry which is preliminary data.</text>
</comment>
<feature type="signal peptide" evidence="1">
    <location>
        <begin position="1"/>
        <end position="21"/>
    </location>
</feature>
<keyword evidence="1" id="KW-0732">Signal</keyword>
<evidence type="ECO:0000313" key="2">
    <source>
        <dbReference type="EMBL" id="HHL42483.1"/>
    </source>
</evidence>
<accession>A0A7C5R042</accession>
<dbReference type="AlphaFoldDB" id="A0A7C5R042"/>
<proteinExistence type="predicted"/>
<sequence>MRKFGSAIILAGLLSAMTANALTAKQIVEREVIVQSEDGRKIVKREAADKVVPGERVVYSLEYFNDGDKPVNDIVLVMPVPKEIKYLDNSAETKQAETLYSVDGGKEFAKRDQLTVKLANGGSRSARAADITHIRWTINNEVAPGAKGTLEFKGLLK</sequence>